<name>A0A9Q1BJR5_HOLLE</name>
<reference evidence="7" key="1">
    <citation type="submission" date="2021-10" db="EMBL/GenBank/DDBJ databases">
        <title>Tropical sea cucumber genome reveals ecological adaptation and Cuvierian tubules defense mechanism.</title>
        <authorList>
            <person name="Chen T."/>
        </authorList>
    </citation>
    <scope>NUCLEOTIDE SEQUENCE</scope>
    <source>
        <strain evidence="7">Nanhai2018</strain>
        <tissue evidence="7">Muscle</tissue>
    </source>
</reference>
<dbReference type="AlphaFoldDB" id="A0A9Q1BJR5"/>
<keyword evidence="4 6" id="KW-0472">Membrane</keyword>
<dbReference type="EMBL" id="JAIZAY010000015">
    <property type="protein sequence ID" value="KAJ8027846.1"/>
    <property type="molecule type" value="Genomic_DNA"/>
</dbReference>
<feature type="transmembrane region" description="Helical" evidence="6">
    <location>
        <begin position="71"/>
        <end position="92"/>
    </location>
</feature>
<keyword evidence="5" id="KW-0968">Cytoplasmic vesicle</keyword>
<dbReference type="GO" id="GO:0005789">
    <property type="term" value="C:endoplasmic reticulum membrane"/>
    <property type="evidence" value="ECO:0007669"/>
    <property type="project" value="TreeGrafter"/>
</dbReference>
<dbReference type="Pfam" id="PF09446">
    <property type="entry name" value="VMA21"/>
    <property type="match status" value="1"/>
</dbReference>
<keyword evidence="2" id="KW-0256">Endoplasmic reticulum</keyword>
<keyword evidence="3 6" id="KW-1133">Transmembrane helix</keyword>
<dbReference type="PANTHER" id="PTHR31792">
    <property type="entry name" value="VACUOLAR ATPASE ASSEMBLY INTEGRAL MEMBRANE PROTEIN VMA21"/>
    <property type="match status" value="1"/>
</dbReference>
<comment type="caution">
    <text evidence="7">The sequence shown here is derived from an EMBL/GenBank/DDBJ whole genome shotgun (WGS) entry which is preliminary data.</text>
</comment>
<protein>
    <submittedName>
        <fullName evidence="7">Vacuolar ATPase assembly integral membrane protein vma21</fullName>
    </submittedName>
</protein>
<evidence type="ECO:0000256" key="6">
    <source>
        <dbReference type="SAM" id="Phobius"/>
    </source>
</evidence>
<feature type="transmembrane region" description="Helical" evidence="6">
    <location>
        <begin position="30"/>
        <end position="51"/>
    </location>
</feature>
<dbReference type="GO" id="GO:0070072">
    <property type="term" value="P:vacuolar proton-transporting V-type ATPase complex assembly"/>
    <property type="evidence" value="ECO:0007669"/>
    <property type="project" value="InterPro"/>
</dbReference>
<evidence type="ECO:0000256" key="5">
    <source>
        <dbReference type="ARBA" id="ARBA00023329"/>
    </source>
</evidence>
<evidence type="ECO:0000313" key="8">
    <source>
        <dbReference type="Proteomes" id="UP001152320"/>
    </source>
</evidence>
<organism evidence="7 8">
    <name type="scientific">Holothuria leucospilota</name>
    <name type="common">Black long sea cucumber</name>
    <name type="synonym">Mertensiothuria leucospilota</name>
    <dbReference type="NCBI Taxonomy" id="206669"/>
    <lineage>
        <taxon>Eukaryota</taxon>
        <taxon>Metazoa</taxon>
        <taxon>Echinodermata</taxon>
        <taxon>Eleutherozoa</taxon>
        <taxon>Echinozoa</taxon>
        <taxon>Holothuroidea</taxon>
        <taxon>Aspidochirotacea</taxon>
        <taxon>Aspidochirotida</taxon>
        <taxon>Holothuriidae</taxon>
        <taxon>Holothuria</taxon>
    </lineage>
</organism>
<evidence type="ECO:0000256" key="4">
    <source>
        <dbReference type="ARBA" id="ARBA00023136"/>
    </source>
</evidence>
<keyword evidence="1 6" id="KW-0812">Transmembrane</keyword>
<evidence type="ECO:0000256" key="3">
    <source>
        <dbReference type="ARBA" id="ARBA00022989"/>
    </source>
</evidence>
<accession>A0A9Q1BJR5</accession>
<keyword evidence="8" id="KW-1185">Reference proteome</keyword>
<proteinExistence type="predicted"/>
<dbReference type="GO" id="GO:0031410">
    <property type="term" value="C:cytoplasmic vesicle"/>
    <property type="evidence" value="ECO:0007669"/>
    <property type="project" value="UniProtKB-KW"/>
</dbReference>
<gene>
    <name evidence="7" type="ORF">HOLleu_29917</name>
</gene>
<dbReference type="PANTHER" id="PTHR31792:SF3">
    <property type="entry name" value="VACUOLAR ATPASE ASSEMBLY INTEGRAL MEMBRANE PROTEIN VMA21"/>
    <property type="match status" value="1"/>
</dbReference>
<evidence type="ECO:0000256" key="2">
    <source>
        <dbReference type="ARBA" id="ARBA00022824"/>
    </source>
</evidence>
<evidence type="ECO:0000256" key="1">
    <source>
        <dbReference type="ARBA" id="ARBA00022692"/>
    </source>
</evidence>
<dbReference type="OrthoDB" id="160405at2759"/>
<sequence length="104" mass="11353">MQSASIKTTEHKNIKMPADLGYSEAREKSVALTAIFYTLLVIFVPMVSYSFSKSIIFDGLLGLDNSTSTTAAAVAAVVGVHVVLVFFIIAAYREDRRPSPPKRD</sequence>
<evidence type="ECO:0000313" key="7">
    <source>
        <dbReference type="EMBL" id="KAJ8027846.1"/>
    </source>
</evidence>
<dbReference type="InterPro" id="IPR019013">
    <property type="entry name" value="Vma21"/>
</dbReference>
<dbReference type="Proteomes" id="UP001152320">
    <property type="component" value="Chromosome 15"/>
</dbReference>